<feature type="transmembrane region" description="Helical" evidence="6">
    <location>
        <begin position="16"/>
        <end position="39"/>
    </location>
</feature>
<feature type="transmembrane region" description="Helical" evidence="6">
    <location>
        <begin position="255"/>
        <end position="276"/>
    </location>
</feature>
<dbReference type="SUPFAM" id="SSF103473">
    <property type="entry name" value="MFS general substrate transporter"/>
    <property type="match status" value="1"/>
</dbReference>
<feature type="transmembrane region" description="Helical" evidence="6">
    <location>
        <begin position="170"/>
        <end position="189"/>
    </location>
</feature>
<dbReference type="InterPro" id="IPR036259">
    <property type="entry name" value="MFS_trans_sf"/>
</dbReference>
<dbReference type="Pfam" id="PF07690">
    <property type="entry name" value="MFS_1"/>
    <property type="match status" value="1"/>
</dbReference>
<dbReference type="EMBL" id="CP049865">
    <property type="protein sequence ID" value="QIK71031.1"/>
    <property type="molecule type" value="Genomic_DNA"/>
</dbReference>
<feature type="transmembrane region" description="Helical" evidence="6">
    <location>
        <begin position="51"/>
        <end position="71"/>
    </location>
</feature>
<evidence type="ECO:0000256" key="1">
    <source>
        <dbReference type="ARBA" id="ARBA00004651"/>
    </source>
</evidence>
<keyword evidence="5 6" id="KW-0472">Membrane</keyword>
<dbReference type="InterPro" id="IPR020846">
    <property type="entry name" value="MFS_dom"/>
</dbReference>
<feature type="transmembrane region" description="Helical" evidence="6">
    <location>
        <begin position="319"/>
        <end position="340"/>
    </location>
</feature>
<accession>A0A6G7Y330</accession>
<dbReference type="GO" id="GO:0005886">
    <property type="term" value="C:plasma membrane"/>
    <property type="evidence" value="ECO:0007669"/>
    <property type="project" value="UniProtKB-SubCell"/>
</dbReference>
<gene>
    <name evidence="8" type="ORF">G7070_00460</name>
</gene>
<comment type="subcellular location">
    <subcellularLocation>
        <location evidence="1">Cell membrane</location>
        <topology evidence="1">Multi-pass membrane protein</topology>
    </subcellularLocation>
</comment>
<evidence type="ECO:0000313" key="9">
    <source>
        <dbReference type="Proteomes" id="UP000501058"/>
    </source>
</evidence>
<dbReference type="PANTHER" id="PTHR23513">
    <property type="entry name" value="INTEGRAL MEMBRANE EFFLUX PROTEIN-RELATED"/>
    <property type="match status" value="1"/>
</dbReference>
<keyword evidence="4 6" id="KW-1133">Transmembrane helix</keyword>
<evidence type="ECO:0000256" key="5">
    <source>
        <dbReference type="ARBA" id="ARBA00023136"/>
    </source>
</evidence>
<feature type="transmembrane region" description="Helical" evidence="6">
    <location>
        <begin position="230"/>
        <end position="249"/>
    </location>
</feature>
<dbReference type="Gene3D" id="1.20.1250.20">
    <property type="entry name" value="MFS general substrate transporter like domains"/>
    <property type="match status" value="1"/>
</dbReference>
<keyword evidence="2" id="KW-1003">Cell membrane</keyword>
<reference evidence="8 9" key="1">
    <citation type="submission" date="2020-03" db="EMBL/GenBank/DDBJ databases">
        <title>Propioniciclava sp. nov., isolated from Hydrophilus acuminatus.</title>
        <authorList>
            <person name="Hyun D.-W."/>
            <person name="Bae J.-W."/>
        </authorList>
    </citation>
    <scope>NUCLEOTIDE SEQUENCE [LARGE SCALE GENOMIC DNA]</scope>
    <source>
        <strain evidence="8 9">HDW11</strain>
    </source>
</reference>
<evidence type="ECO:0000259" key="7">
    <source>
        <dbReference type="PROSITE" id="PS50850"/>
    </source>
</evidence>
<dbReference type="AlphaFoldDB" id="A0A6G7Y330"/>
<organism evidence="8 9">
    <name type="scientific">Propioniciclava coleopterorum</name>
    <dbReference type="NCBI Taxonomy" id="2714937"/>
    <lineage>
        <taxon>Bacteria</taxon>
        <taxon>Bacillati</taxon>
        <taxon>Actinomycetota</taxon>
        <taxon>Actinomycetes</taxon>
        <taxon>Propionibacteriales</taxon>
        <taxon>Propionibacteriaceae</taxon>
        <taxon>Propioniciclava</taxon>
    </lineage>
</organism>
<protein>
    <submittedName>
        <fullName evidence="8">MFS transporter</fullName>
    </submittedName>
</protein>
<dbReference type="RefSeq" id="WP_166230918.1">
    <property type="nucleotide sequence ID" value="NZ_CP049865.1"/>
</dbReference>
<keyword evidence="3 6" id="KW-0812">Transmembrane</keyword>
<dbReference type="KEGG" id="prv:G7070_00460"/>
<evidence type="ECO:0000256" key="3">
    <source>
        <dbReference type="ARBA" id="ARBA00022692"/>
    </source>
</evidence>
<evidence type="ECO:0000256" key="2">
    <source>
        <dbReference type="ARBA" id="ARBA00022475"/>
    </source>
</evidence>
<dbReference type="InterPro" id="IPR011701">
    <property type="entry name" value="MFS"/>
</dbReference>
<feature type="transmembrane region" description="Helical" evidence="6">
    <location>
        <begin position="387"/>
        <end position="406"/>
    </location>
</feature>
<proteinExistence type="predicted"/>
<dbReference type="PANTHER" id="PTHR23513:SF6">
    <property type="entry name" value="MAJOR FACILITATOR SUPERFAMILY ASSOCIATED DOMAIN-CONTAINING PROTEIN"/>
    <property type="match status" value="1"/>
</dbReference>
<feature type="transmembrane region" description="Helical" evidence="6">
    <location>
        <begin position="288"/>
        <end position="307"/>
    </location>
</feature>
<evidence type="ECO:0000256" key="6">
    <source>
        <dbReference type="SAM" id="Phobius"/>
    </source>
</evidence>
<dbReference type="GO" id="GO:0022857">
    <property type="term" value="F:transmembrane transporter activity"/>
    <property type="evidence" value="ECO:0007669"/>
    <property type="project" value="InterPro"/>
</dbReference>
<evidence type="ECO:0000313" key="8">
    <source>
        <dbReference type="EMBL" id="QIK71031.1"/>
    </source>
</evidence>
<feature type="transmembrane region" description="Helical" evidence="6">
    <location>
        <begin position="83"/>
        <end position="103"/>
    </location>
</feature>
<dbReference type="PROSITE" id="PS50850">
    <property type="entry name" value="MFS"/>
    <property type="match status" value="1"/>
</dbReference>
<name>A0A6G7Y330_9ACTN</name>
<keyword evidence="9" id="KW-1185">Reference proteome</keyword>
<feature type="transmembrane region" description="Helical" evidence="6">
    <location>
        <begin position="361"/>
        <end position="381"/>
    </location>
</feature>
<sequence>MTTVTSVWRSPDFRRVWAGAGAGVLGGEIAEIALPMLALLTLGASGEELSWVRAALFAPYLVLTLWLGVLVDRVRRRRLLVGADLLRAALFVLAGALAALGLLPVPGLVAIAAALGTLGVLTMLADFSFVPTVVGEDGLPDANAALTATQSAIGIGGSGVGGALVQALTAPIALVVTAFAHLAAAFAIARVRAPEPAPEPQQHSVAREAVGGLATLARHRVVRALAAEATLWNIGDEILLLALAVLLVGGHPAGALLLGVILALAAAGALVGAAASGALTRRFGYGQALIGALLVGNTAPLLGLLALADRLDAGRVADLDAAVIGVAFAASGLGLGVANAQAVTVRQLSVPAGERGRVNAAYRLLSWGALPLGALAGGWLLAGGDAARAALLGAALMAVATLPVAFSPVRRMRGLDAPDATMSA</sequence>
<dbReference type="Proteomes" id="UP000501058">
    <property type="component" value="Chromosome"/>
</dbReference>
<feature type="domain" description="Major facilitator superfamily (MFS) profile" evidence="7">
    <location>
        <begin position="173"/>
        <end position="424"/>
    </location>
</feature>
<evidence type="ECO:0000256" key="4">
    <source>
        <dbReference type="ARBA" id="ARBA00022989"/>
    </source>
</evidence>